<dbReference type="Proteomes" id="UP001321766">
    <property type="component" value="Chromosome"/>
</dbReference>
<keyword evidence="3" id="KW-1185">Reference proteome</keyword>
<evidence type="ECO:0000313" key="3">
    <source>
        <dbReference type="Proteomes" id="UP001321766"/>
    </source>
</evidence>
<feature type="region of interest" description="Disordered" evidence="1">
    <location>
        <begin position="65"/>
        <end position="85"/>
    </location>
</feature>
<evidence type="ECO:0008006" key="4">
    <source>
        <dbReference type="Google" id="ProtNLM"/>
    </source>
</evidence>
<name>A0ABN6SDA5_9BIFI</name>
<gene>
    <name evidence="2" type="ORF">KIM372_15260</name>
</gene>
<protein>
    <recommendedName>
        <fullName evidence="4">Transposase</fullName>
    </recommendedName>
</protein>
<feature type="compositionally biased region" description="Basic and acidic residues" evidence="1">
    <location>
        <begin position="66"/>
        <end position="85"/>
    </location>
</feature>
<evidence type="ECO:0000313" key="2">
    <source>
        <dbReference type="EMBL" id="BDR53619.1"/>
    </source>
</evidence>
<reference evidence="2 3" key="1">
    <citation type="journal article" date="2023" name="Microbiol. Spectr.">
        <title>Symbiosis of Carpenter Bees with Uncharacterized Lactic Acid Bacteria Showing NAD Auxotrophy.</title>
        <authorList>
            <person name="Kawasaki S."/>
            <person name="Ozawa K."/>
            <person name="Mori T."/>
            <person name="Yamamoto A."/>
            <person name="Ito M."/>
            <person name="Ohkuma M."/>
            <person name="Sakamoto M."/>
            <person name="Matsutani M."/>
        </authorList>
    </citation>
    <scope>NUCLEOTIDE SEQUENCE [LARGE SCALE GENOMIC DNA]</scope>
    <source>
        <strain evidence="2 3">Kim37-2</strain>
    </source>
</reference>
<evidence type="ECO:0000256" key="1">
    <source>
        <dbReference type="SAM" id="MobiDB-lite"/>
    </source>
</evidence>
<organism evidence="2 3">
    <name type="scientific">Bombiscardovia nodaiensis</name>
    <dbReference type="NCBI Taxonomy" id="2932181"/>
    <lineage>
        <taxon>Bacteria</taxon>
        <taxon>Bacillati</taxon>
        <taxon>Actinomycetota</taxon>
        <taxon>Actinomycetes</taxon>
        <taxon>Bifidobacteriales</taxon>
        <taxon>Bifidobacteriaceae</taxon>
        <taxon>Bombiscardovia</taxon>
    </lineage>
</organism>
<sequence>MQTTRLSPQVCSGFKAQVTDWFRALQVSPGSAGVNYFRRVVSLSHQPWAKCGLRLQGMSVQALPKGKVEDENFKEREDSHNEDRD</sequence>
<proteinExistence type="predicted"/>
<dbReference type="EMBL" id="AP026798">
    <property type="protein sequence ID" value="BDR53619.1"/>
    <property type="molecule type" value="Genomic_DNA"/>
</dbReference>
<accession>A0ABN6SDA5</accession>